<dbReference type="EC" id="6.3.2.10" evidence="10 11"/>
<dbReference type="InterPro" id="IPR013221">
    <property type="entry name" value="Mur_ligase_cen"/>
</dbReference>
<proteinExistence type="inferred from homology"/>
<dbReference type="UniPathway" id="UPA00219"/>
<evidence type="ECO:0000256" key="8">
    <source>
        <dbReference type="ARBA" id="ARBA00023306"/>
    </source>
</evidence>
<dbReference type="SUPFAM" id="SSF53244">
    <property type="entry name" value="MurD-like peptide ligases, peptide-binding domain"/>
    <property type="match status" value="1"/>
</dbReference>
<evidence type="ECO:0000256" key="4">
    <source>
        <dbReference type="ARBA" id="ARBA00022741"/>
    </source>
</evidence>
<evidence type="ECO:0000256" key="1">
    <source>
        <dbReference type="ARBA" id="ARBA00022490"/>
    </source>
</evidence>
<comment type="subcellular location">
    <subcellularLocation>
        <location evidence="10 11">Cytoplasm</location>
    </subcellularLocation>
</comment>
<name>K0J3K4_AMPXN</name>
<dbReference type="HOGENOM" id="CLU_031507_1_1_9"/>
<feature type="domain" description="Mur ligase C-terminal" evidence="13">
    <location>
        <begin position="314"/>
        <end position="434"/>
    </location>
</feature>
<dbReference type="InterPro" id="IPR051046">
    <property type="entry name" value="MurCDEF_CellWall_CoF430Synth"/>
</dbReference>
<dbReference type="InterPro" id="IPR035911">
    <property type="entry name" value="MurE/MurF_N"/>
</dbReference>
<dbReference type="GO" id="GO:0008766">
    <property type="term" value="F:UDP-N-acetylmuramoylalanyl-D-glutamyl-2,6-diaminopimelate-D-alanyl-D-alanine ligase activity"/>
    <property type="evidence" value="ECO:0007669"/>
    <property type="project" value="RHEA"/>
</dbReference>
<dbReference type="InterPro" id="IPR004101">
    <property type="entry name" value="Mur_ligase_C"/>
</dbReference>
<dbReference type="Gene3D" id="3.90.190.20">
    <property type="entry name" value="Mur ligase, C-terminal domain"/>
    <property type="match status" value="1"/>
</dbReference>
<keyword evidence="3 10" id="KW-0132">Cell division</keyword>
<evidence type="ECO:0000259" key="13">
    <source>
        <dbReference type="Pfam" id="PF02875"/>
    </source>
</evidence>
<keyword evidence="7 10" id="KW-0573">Peptidoglycan synthesis</keyword>
<evidence type="ECO:0000256" key="7">
    <source>
        <dbReference type="ARBA" id="ARBA00022984"/>
    </source>
</evidence>
<reference evidence="15 16" key="1">
    <citation type="submission" date="2011-01" db="EMBL/GenBank/DDBJ databases">
        <title>Whole genome sequence of Amphibacillus xylinus NBRC 15112.</title>
        <authorList>
            <person name="Nakazawa H."/>
            <person name="Katano Y."/>
            <person name="Nakamura S."/>
            <person name="Sasagawa M."/>
            <person name="Fukada J."/>
            <person name="Arai T."/>
            <person name="Sasakura N."/>
            <person name="Mochizuki D."/>
            <person name="Hosoyama A."/>
            <person name="Harada K."/>
            <person name="Horikawa H."/>
            <person name="Kato Y."/>
            <person name="Harada T."/>
            <person name="Sasaki K."/>
            <person name="Sekiguchi M."/>
            <person name="Hodoyama M."/>
            <person name="Nishiko R."/>
            <person name="Narita H."/>
            <person name="Hanamaki A."/>
            <person name="Hata C."/>
            <person name="Konno Y."/>
            <person name="Niimura Y."/>
            <person name="Yamazaki S."/>
            <person name="Fujita N."/>
        </authorList>
    </citation>
    <scope>NUCLEOTIDE SEQUENCE [LARGE SCALE GENOMIC DNA]</scope>
    <source>
        <strain evidence="16">ATCC 51415 / DSM 6626 / JCM 7361 / LMG 17667 / NBRC 15112 / Ep01</strain>
    </source>
</reference>
<dbReference type="InterPro" id="IPR036615">
    <property type="entry name" value="Mur_ligase_C_dom_sf"/>
</dbReference>
<dbReference type="GO" id="GO:0071555">
    <property type="term" value="P:cell wall organization"/>
    <property type="evidence" value="ECO:0007669"/>
    <property type="project" value="UniProtKB-KW"/>
</dbReference>
<evidence type="ECO:0000256" key="11">
    <source>
        <dbReference type="RuleBase" id="RU004136"/>
    </source>
</evidence>
<dbReference type="Pfam" id="PF01225">
    <property type="entry name" value="Mur_ligase"/>
    <property type="match status" value="1"/>
</dbReference>
<dbReference type="GO" id="GO:0005737">
    <property type="term" value="C:cytoplasm"/>
    <property type="evidence" value="ECO:0007669"/>
    <property type="project" value="UniProtKB-SubCell"/>
</dbReference>
<dbReference type="Pfam" id="PF02875">
    <property type="entry name" value="Mur_ligase_C"/>
    <property type="match status" value="1"/>
</dbReference>
<dbReference type="GO" id="GO:0051301">
    <property type="term" value="P:cell division"/>
    <property type="evidence" value="ECO:0007669"/>
    <property type="project" value="UniProtKB-KW"/>
</dbReference>
<evidence type="ECO:0000256" key="10">
    <source>
        <dbReference type="HAMAP-Rule" id="MF_02019"/>
    </source>
</evidence>
<evidence type="ECO:0000259" key="12">
    <source>
        <dbReference type="Pfam" id="PF01225"/>
    </source>
</evidence>
<dbReference type="Pfam" id="PF08245">
    <property type="entry name" value="Mur_ligase_M"/>
    <property type="match status" value="1"/>
</dbReference>
<keyword evidence="1 10" id="KW-0963">Cytoplasm</keyword>
<sequence>MPFEKIIEQLPHKLDGDWVNVTGIEGVGTDTRQSLEDKLFIPLVGESFDGHDFIDTAVKQGAKAALWQESYPRPKGIDPSFPLIRVADTLIGLQELARIYLRFVNPKVVAITGSNGKTTTKDLVYAISRHYFKSHCTKGNFNNHIGLPLTVLAMPEATEVLILEMGMNHFGEIEDLTKIAQPDIAIITNIGESHIEHLGSREGIAKAKLEVTSQFKTKGLLIYDGDEPLLAREYPFEAKSVGFNRSNDYSISQFKLLEHETEFVINDYSHCFTVPLLGKHQAKNATYSFVVGLSLGLTVEQIQKGLEQIEVTQMRFEKQTGKNGVTIINDAYNASPTSMKVTIETLAQLEGYHEKVLVLGDMFELGENAASYHKQVGQIIPPEINCLYTIGENAKNISQATSIPSQHFDSVDELIKQLEAKQREGTVILFKASRGMRLEKIVDALLQDN</sequence>
<dbReference type="KEGG" id="axl:AXY_15900"/>
<organism evidence="15 16">
    <name type="scientific">Amphibacillus xylanus (strain ATCC 51415 / DSM 6626 / JCM 7361 / LMG 17667 / NBRC 15112 / Ep01)</name>
    <dbReference type="NCBI Taxonomy" id="698758"/>
    <lineage>
        <taxon>Bacteria</taxon>
        <taxon>Bacillati</taxon>
        <taxon>Bacillota</taxon>
        <taxon>Bacilli</taxon>
        <taxon>Bacillales</taxon>
        <taxon>Bacillaceae</taxon>
        <taxon>Amphibacillus</taxon>
    </lineage>
</organism>
<dbReference type="Gene3D" id="3.40.1190.10">
    <property type="entry name" value="Mur-like, catalytic domain"/>
    <property type="match status" value="1"/>
</dbReference>
<dbReference type="GO" id="GO:0008360">
    <property type="term" value="P:regulation of cell shape"/>
    <property type="evidence" value="ECO:0007669"/>
    <property type="project" value="UniProtKB-KW"/>
</dbReference>
<dbReference type="SUPFAM" id="SSF53623">
    <property type="entry name" value="MurD-like peptide ligases, catalytic domain"/>
    <property type="match status" value="1"/>
</dbReference>
<dbReference type="HAMAP" id="MF_02019">
    <property type="entry name" value="MurF"/>
    <property type="match status" value="1"/>
</dbReference>
<dbReference type="InterPro" id="IPR005863">
    <property type="entry name" value="UDP-N-AcMur_synth"/>
</dbReference>
<dbReference type="STRING" id="698758.AXY_15900"/>
<dbReference type="GO" id="GO:0047480">
    <property type="term" value="F:UDP-N-acetylmuramoyl-tripeptide-D-alanyl-D-alanine ligase activity"/>
    <property type="evidence" value="ECO:0007669"/>
    <property type="project" value="UniProtKB-UniRule"/>
</dbReference>
<keyword evidence="16" id="KW-1185">Reference proteome</keyword>
<dbReference type="SUPFAM" id="SSF63418">
    <property type="entry name" value="MurE/MurF N-terminal domain"/>
    <property type="match status" value="1"/>
</dbReference>
<comment type="catalytic activity">
    <reaction evidence="10 11">
        <text>D-alanyl-D-alanine + UDP-N-acetyl-alpha-D-muramoyl-L-alanyl-gamma-D-glutamyl-meso-2,6-diaminopimelate + ATP = UDP-N-acetyl-alpha-D-muramoyl-L-alanyl-gamma-D-glutamyl-meso-2,6-diaminopimeloyl-D-alanyl-D-alanine + ADP + phosphate + H(+)</text>
        <dbReference type="Rhea" id="RHEA:28374"/>
        <dbReference type="ChEBI" id="CHEBI:15378"/>
        <dbReference type="ChEBI" id="CHEBI:30616"/>
        <dbReference type="ChEBI" id="CHEBI:43474"/>
        <dbReference type="ChEBI" id="CHEBI:57822"/>
        <dbReference type="ChEBI" id="CHEBI:61386"/>
        <dbReference type="ChEBI" id="CHEBI:83905"/>
        <dbReference type="ChEBI" id="CHEBI:456216"/>
        <dbReference type="EC" id="6.3.2.10"/>
    </reaction>
</comment>
<dbReference type="Gene3D" id="3.40.1390.10">
    <property type="entry name" value="MurE/MurF, N-terminal domain"/>
    <property type="match status" value="1"/>
</dbReference>
<keyword evidence="8 10" id="KW-0131">Cell cycle</keyword>
<dbReference type="PANTHER" id="PTHR43024">
    <property type="entry name" value="UDP-N-ACETYLMURAMOYL-TRIPEPTIDE--D-ALANYL-D-ALANINE LIGASE"/>
    <property type="match status" value="1"/>
</dbReference>
<feature type="domain" description="Mur ligase central" evidence="14">
    <location>
        <begin position="111"/>
        <end position="291"/>
    </location>
</feature>
<feature type="domain" description="Mur ligase N-terminal catalytic" evidence="12">
    <location>
        <begin position="24"/>
        <end position="69"/>
    </location>
</feature>
<dbReference type="NCBIfam" id="TIGR01143">
    <property type="entry name" value="murF"/>
    <property type="match status" value="1"/>
</dbReference>
<comment type="function">
    <text evidence="10 11">Involved in cell wall formation. Catalyzes the final step in the synthesis of UDP-N-acetylmuramoyl-pentapeptide, the precursor of murein.</text>
</comment>
<protein>
    <recommendedName>
        <fullName evidence="10 11">UDP-N-acetylmuramoyl-tripeptide--D-alanyl-D-alanine ligase</fullName>
        <ecNumber evidence="10 11">6.3.2.10</ecNumber>
    </recommendedName>
    <alternativeName>
        <fullName evidence="10">D-alanyl-D-alanine-adding enzyme</fullName>
    </alternativeName>
</protein>
<evidence type="ECO:0000313" key="16">
    <source>
        <dbReference type="Proteomes" id="UP000006294"/>
    </source>
</evidence>
<dbReference type="InterPro" id="IPR036565">
    <property type="entry name" value="Mur-like_cat_sf"/>
</dbReference>
<dbReference type="PANTHER" id="PTHR43024:SF1">
    <property type="entry name" value="UDP-N-ACETYLMURAMOYL-TRIPEPTIDE--D-ALANYL-D-ALANINE LIGASE"/>
    <property type="match status" value="1"/>
</dbReference>
<evidence type="ECO:0000313" key="15">
    <source>
        <dbReference type="EMBL" id="BAM47722.1"/>
    </source>
</evidence>
<gene>
    <name evidence="10 15" type="primary">murF</name>
    <name evidence="15" type="ordered locus">AXY_15900</name>
</gene>
<dbReference type="AlphaFoldDB" id="K0J3K4"/>
<dbReference type="eggNOG" id="COG0770">
    <property type="taxonomic scope" value="Bacteria"/>
</dbReference>
<keyword evidence="2 10" id="KW-0436">Ligase</keyword>
<evidence type="ECO:0000256" key="2">
    <source>
        <dbReference type="ARBA" id="ARBA00022598"/>
    </source>
</evidence>
<dbReference type="GO" id="GO:0005524">
    <property type="term" value="F:ATP binding"/>
    <property type="evidence" value="ECO:0007669"/>
    <property type="project" value="UniProtKB-UniRule"/>
</dbReference>
<evidence type="ECO:0000256" key="5">
    <source>
        <dbReference type="ARBA" id="ARBA00022840"/>
    </source>
</evidence>
<dbReference type="InterPro" id="IPR000713">
    <property type="entry name" value="Mur_ligase_N"/>
</dbReference>
<evidence type="ECO:0000256" key="9">
    <source>
        <dbReference type="ARBA" id="ARBA00023316"/>
    </source>
</evidence>
<dbReference type="GO" id="GO:0009252">
    <property type="term" value="P:peptidoglycan biosynthetic process"/>
    <property type="evidence" value="ECO:0007669"/>
    <property type="project" value="UniProtKB-UniRule"/>
</dbReference>
<dbReference type="Proteomes" id="UP000006294">
    <property type="component" value="Chromosome"/>
</dbReference>
<keyword evidence="4 10" id="KW-0547">Nucleotide-binding</keyword>
<evidence type="ECO:0000259" key="14">
    <source>
        <dbReference type="Pfam" id="PF08245"/>
    </source>
</evidence>
<dbReference type="RefSeq" id="WP_015010319.1">
    <property type="nucleotide sequence ID" value="NC_018704.1"/>
</dbReference>
<dbReference type="EMBL" id="AP012050">
    <property type="protein sequence ID" value="BAM47722.1"/>
    <property type="molecule type" value="Genomic_DNA"/>
</dbReference>
<keyword evidence="5 10" id="KW-0067">ATP-binding</keyword>
<keyword evidence="9 10" id="KW-0961">Cell wall biogenesis/degradation</keyword>
<feature type="binding site" evidence="10">
    <location>
        <begin position="113"/>
        <end position="119"/>
    </location>
    <ligand>
        <name>ATP</name>
        <dbReference type="ChEBI" id="CHEBI:30616"/>
    </ligand>
</feature>
<dbReference type="OrthoDB" id="9801978at2"/>
<evidence type="ECO:0000256" key="6">
    <source>
        <dbReference type="ARBA" id="ARBA00022960"/>
    </source>
</evidence>
<keyword evidence="6 10" id="KW-0133">Cell shape</keyword>
<dbReference type="PATRIC" id="fig|698758.3.peg.1587"/>
<comment type="similarity">
    <text evidence="10">Belongs to the MurCDEF family. MurF subfamily.</text>
</comment>
<comment type="pathway">
    <text evidence="10 11">Cell wall biogenesis; peptidoglycan biosynthesis.</text>
</comment>
<accession>K0J3K4</accession>
<evidence type="ECO:0000256" key="3">
    <source>
        <dbReference type="ARBA" id="ARBA00022618"/>
    </source>
</evidence>